<organism evidence="2">
    <name type="scientific">Rhizophora mucronata</name>
    <name type="common">Asiatic mangrove</name>
    <dbReference type="NCBI Taxonomy" id="61149"/>
    <lineage>
        <taxon>Eukaryota</taxon>
        <taxon>Viridiplantae</taxon>
        <taxon>Streptophyta</taxon>
        <taxon>Embryophyta</taxon>
        <taxon>Tracheophyta</taxon>
        <taxon>Spermatophyta</taxon>
        <taxon>Magnoliopsida</taxon>
        <taxon>eudicotyledons</taxon>
        <taxon>Gunneridae</taxon>
        <taxon>Pentapetalae</taxon>
        <taxon>rosids</taxon>
        <taxon>fabids</taxon>
        <taxon>Malpighiales</taxon>
        <taxon>Rhizophoraceae</taxon>
        <taxon>Rhizophora</taxon>
    </lineage>
</organism>
<evidence type="ECO:0000313" key="2">
    <source>
        <dbReference type="EMBL" id="MBX67336.1"/>
    </source>
</evidence>
<feature type="region of interest" description="Disordered" evidence="1">
    <location>
        <begin position="1"/>
        <end position="26"/>
    </location>
</feature>
<reference evidence="2" key="1">
    <citation type="submission" date="2018-02" db="EMBL/GenBank/DDBJ databases">
        <title>Rhizophora mucronata_Transcriptome.</title>
        <authorList>
            <person name="Meera S.P."/>
            <person name="Sreeshan A."/>
            <person name="Augustine A."/>
        </authorList>
    </citation>
    <scope>NUCLEOTIDE SEQUENCE</scope>
    <source>
        <tissue evidence="2">Leaf</tissue>
    </source>
</reference>
<protein>
    <submittedName>
        <fullName evidence="2">Uncharacterized protein</fullName>
    </submittedName>
</protein>
<name>A0A2P2QK14_RHIMU</name>
<evidence type="ECO:0000256" key="1">
    <source>
        <dbReference type="SAM" id="MobiDB-lite"/>
    </source>
</evidence>
<accession>A0A2P2QK14</accession>
<sequence>MIPHYLSKGKRRQRGEKKKGRPPILPQIIDLPKAARVRSKCNPRS</sequence>
<dbReference type="EMBL" id="GGEC01086852">
    <property type="protein sequence ID" value="MBX67336.1"/>
    <property type="molecule type" value="Transcribed_RNA"/>
</dbReference>
<proteinExistence type="predicted"/>
<feature type="compositionally biased region" description="Basic residues" evidence="1">
    <location>
        <begin position="7"/>
        <end position="21"/>
    </location>
</feature>
<dbReference type="AlphaFoldDB" id="A0A2P2QK14"/>